<evidence type="ECO:0000313" key="2">
    <source>
        <dbReference type="EMBL" id="KAL0184308.1"/>
    </source>
</evidence>
<protein>
    <submittedName>
        <fullName evidence="2">Uncharacterized protein</fullName>
    </submittedName>
</protein>
<evidence type="ECO:0000313" key="3">
    <source>
        <dbReference type="Proteomes" id="UP001529510"/>
    </source>
</evidence>
<organism evidence="2 3">
    <name type="scientific">Cirrhinus mrigala</name>
    <name type="common">Mrigala</name>
    <dbReference type="NCBI Taxonomy" id="683832"/>
    <lineage>
        <taxon>Eukaryota</taxon>
        <taxon>Metazoa</taxon>
        <taxon>Chordata</taxon>
        <taxon>Craniata</taxon>
        <taxon>Vertebrata</taxon>
        <taxon>Euteleostomi</taxon>
        <taxon>Actinopterygii</taxon>
        <taxon>Neopterygii</taxon>
        <taxon>Teleostei</taxon>
        <taxon>Ostariophysi</taxon>
        <taxon>Cypriniformes</taxon>
        <taxon>Cyprinidae</taxon>
        <taxon>Labeoninae</taxon>
        <taxon>Labeonini</taxon>
        <taxon>Cirrhinus</taxon>
    </lineage>
</organism>
<proteinExistence type="predicted"/>
<reference evidence="2 3" key="1">
    <citation type="submission" date="2024-05" db="EMBL/GenBank/DDBJ databases">
        <title>Genome sequencing and assembly of Indian major carp, Cirrhinus mrigala (Hamilton, 1822).</title>
        <authorList>
            <person name="Mohindra V."/>
            <person name="Chowdhury L.M."/>
            <person name="Lal K."/>
            <person name="Jena J.K."/>
        </authorList>
    </citation>
    <scope>NUCLEOTIDE SEQUENCE [LARGE SCALE GENOMIC DNA]</scope>
    <source>
        <strain evidence="2">CM1030</strain>
        <tissue evidence="2">Blood</tissue>
    </source>
</reference>
<name>A0ABD0QF24_CIRMR</name>
<comment type="caution">
    <text evidence="2">The sequence shown here is derived from an EMBL/GenBank/DDBJ whole genome shotgun (WGS) entry which is preliminary data.</text>
</comment>
<keyword evidence="3" id="KW-1185">Reference proteome</keyword>
<gene>
    <name evidence="2" type="ORF">M9458_020004</name>
</gene>
<feature type="non-terminal residue" evidence="2">
    <location>
        <position position="1"/>
    </location>
</feature>
<sequence>AADCMTHPWLWLNCSGSDPIPMTPRTPRERSFGGKWSAPPEDPEDKENILDSPHVKRFRFEEDMSATGDGDHLC</sequence>
<feature type="region of interest" description="Disordered" evidence="1">
    <location>
        <begin position="16"/>
        <end position="74"/>
    </location>
</feature>
<dbReference type="Proteomes" id="UP001529510">
    <property type="component" value="Unassembled WGS sequence"/>
</dbReference>
<evidence type="ECO:0000256" key="1">
    <source>
        <dbReference type="SAM" id="MobiDB-lite"/>
    </source>
</evidence>
<dbReference type="EMBL" id="JAMKFB020000009">
    <property type="protein sequence ID" value="KAL0184308.1"/>
    <property type="molecule type" value="Genomic_DNA"/>
</dbReference>
<dbReference type="AlphaFoldDB" id="A0ABD0QF24"/>
<accession>A0ABD0QF24</accession>